<keyword evidence="2" id="KW-1185">Reference proteome</keyword>
<proteinExistence type="predicted"/>
<dbReference type="Proteomes" id="UP000315003">
    <property type="component" value="Chromosome"/>
</dbReference>
<dbReference type="AlphaFoldDB" id="A0A517SY10"/>
<accession>A0A517SY10</accession>
<dbReference type="EMBL" id="CP036272">
    <property type="protein sequence ID" value="QDT61034.1"/>
    <property type="molecule type" value="Genomic_DNA"/>
</dbReference>
<sequence length="119" mass="13961">MIVNPYAFIPKTESKSSHFGDFATRLGAGFLFRQIELTGPVPVTLTYNGWWFRQRILVDQQVVFQCISWMKIRNRLEFEFTAADGQIHPGQIEIDFSKGLRIQRFRIWIDGFIVYDEVV</sequence>
<name>A0A517SY10_9BACT</name>
<evidence type="ECO:0000313" key="1">
    <source>
        <dbReference type="EMBL" id="QDT61034.1"/>
    </source>
</evidence>
<reference evidence="1 2" key="1">
    <citation type="submission" date="2019-02" db="EMBL/GenBank/DDBJ databases">
        <title>Deep-cultivation of Planctomycetes and their phenomic and genomic characterization uncovers novel biology.</title>
        <authorList>
            <person name="Wiegand S."/>
            <person name="Jogler M."/>
            <person name="Boedeker C."/>
            <person name="Pinto D."/>
            <person name="Vollmers J."/>
            <person name="Rivas-Marin E."/>
            <person name="Kohn T."/>
            <person name="Peeters S.H."/>
            <person name="Heuer A."/>
            <person name="Rast P."/>
            <person name="Oberbeckmann S."/>
            <person name="Bunk B."/>
            <person name="Jeske O."/>
            <person name="Meyerdierks A."/>
            <person name="Storesund J.E."/>
            <person name="Kallscheuer N."/>
            <person name="Luecker S."/>
            <person name="Lage O.M."/>
            <person name="Pohl T."/>
            <person name="Merkel B.J."/>
            <person name="Hornburger P."/>
            <person name="Mueller R.-W."/>
            <person name="Bruemmer F."/>
            <person name="Labrenz M."/>
            <person name="Spormann A.M."/>
            <person name="Op den Camp H."/>
            <person name="Overmann J."/>
            <person name="Amann R."/>
            <person name="Jetten M.S.M."/>
            <person name="Mascher T."/>
            <person name="Medema M.H."/>
            <person name="Devos D.P."/>
            <person name="Kaster A.-K."/>
            <person name="Ovreas L."/>
            <person name="Rohde M."/>
            <person name="Galperin M.Y."/>
            <person name="Jogler C."/>
        </authorList>
    </citation>
    <scope>NUCLEOTIDE SEQUENCE [LARGE SCALE GENOMIC DNA]</scope>
    <source>
        <strain evidence="1 2">SV_7m_r</strain>
    </source>
</reference>
<protein>
    <submittedName>
        <fullName evidence="1">Uncharacterized protein</fullName>
    </submittedName>
</protein>
<gene>
    <name evidence="1" type="ORF">SV7mr_35640</name>
</gene>
<organism evidence="1 2">
    <name type="scientific">Stieleria bergensis</name>
    <dbReference type="NCBI Taxonomy" id="2528025"/>
    <lineage>
        <taxon>Bacteria</taxon>
        <taxon>Pseudomonadati</taxon>
        <taxon>Planctomycetota</taxon>
        <taxon>Planctomycetia</taxon>
        <taxon>Pirellulales</taxon>
        <taxon>Pirellulaceae</taxon>
        <taxon>Stieleria</taxon>
    </lineage>
</organism>
<evidence type="ECO:0000313" key="2">
    <source>
        <dbReference type="Proteomes" id="UP000315003"/>
    </source>
</evidence>